<reference evidence="11 12" key="1">
    <citation type="submission" date="2018-07" db="EMBL/GenBank/DDBJ databases">
        <title>High-quality-draft genome sequence of Gaiella occulta.</title>
        <authorList>
            <person name="Severino R."/>
            <person name="Froufe H.J.C."/>
            <person name="Rainey F.A."/>
            <person name="Barroso C."/>
            <person name="Albuquerque L."/>
            <person name="Lobo-Da-Cunha A."/>
            <person name="Da Costa M.S."/>
            <person name="Egas C."/>
        </authorList>
    </citation>
    <scope>NUCLEOTIDE SEQUENCE [LARGE SCALE GENOMIC DNA]</scope>
    <source>
        <strain evidence="11 12">F2-233</strain>
    </source>
</reference>
<organism evidence="11 12">
    <name type="scientific">Gaiella occulta</name>
    <dbReference type="NCBI Taxonomy" id="1002870"/>
    <lineage>
        <taxon>Bacteria</taxon>
        <taxon>Bacillati</taxon>
        <taxon>Actinomycetota</taxon>
        <taxon>Thermoleophilia</taxon>
        <taxon>Gaiellales</taxon>
        <taxon>Gaiellaceae</taxon>
        <taxon>Gaiella</taxon>
    </lineage>
</organism>
<evidence type="ECO:0000313" key="12">
    <source>
        <dbReference type="Proteomes" id="UP000254134"/>
    </source>
</evidence>
<comment type="catalytic activity">
    <reaction evidence="1">
        <text>ATP + protein L-histidine = ADP + protein N-phospho-L-histidine.</text>
        <dbReference type="EC" id="2.7.13.3"/>
    </reaction>
</comment>
<feature type="transmembrane region" description="Helical" evidence="9">
    <location>
        <begin position="64"/>
        <end position="81"/>
    </location>
</feature>
<evidence type="ECO:0000259" key="10">
    <source>
        <dbReference type="Pfam" id="PF07730"/>
    </source>
</evidence>
<comment type="caution">
    <text evidence="11">The sequence shown here is derived from an EMBL/GenBank/DDBJ whole genome shotgun (WGS) entry which is preliminary data.</text>
</comment>
<dbReference type="Gene3D" id="3.30.565.10">
    <property type="entry name" value="Histidine kinase-like ATPase, C-terminal domain"/>
    <property type="match status" value="1"/>
</dbReference>
<dbReference type="Gene3D" id="1.20.5.1930">
    <property type="match status" value="1"/>
</dbReference>
<dbReference type="EMBL" id="QQZY01000002">
    <property type="protein sequence ID" value="RDI75165.1"/>
    <property type="molecule type" value="Genomic_DNA"/>
</dbReference>
<evidence type="ECO:0000256" key="9">
    <source>
        <dbReference type="SAM" id="Phobius"/>
    </source>
</evidence>
<accession>A0A7M2YYD1</accession>
<evidence type="ECO:0000256" key="7">
    <source>
        <dbReference type="ARBA" id="ARBA00022840"/>
    </source>
</evidence>
<keyword evidence="3" id="KW-0597">Phosphoprotein</keyword>
<dbReference type="RefSeq" id="WP_181813376.1">
    <property type="nucleotide sequence ID" value="NZ_QQZY01000002.1"/>
</dbReference>
<dbReference type="InterPro" id="IPR050482">
    <property type="entry name" value="Sensor_HK_TwoCompSys"/>
</dbReference>
<keyword evidence="8" id="KW-0902">Two-component regulatory system</keyword>
<proteinExistence type="predicted"/>
<feature type="domain" description="Signal transduction histidine kinase subgroup 3 dimerisation and phosphoacceptor" evidence="10">
    <location>
        <begin position="121"/>
        <end position="186"/>
    </location>
</feature>
<dbReference type="GO" id="GO:0000155">
    <property type="term" value="F:phosphorelay sensor kinase activity"/>
    <property type="evidence" value="ECO:0007669"/>
    <property type="project" value="InterPro"/>
</dbReference>
<keyword evidence="7" id="KW-0067">ATP-binding</keyword>
<sequence length="315" mass="32871">MSRVFAVLARHRSASVGLAVLVECGVLVPLAFAEPSAVVGLPAAVAAAIAGTVAVVFGPLDGALVALVGAAVFGSAGGWQAGEPAALAVWPAVVVAAGLFARRIERQRRALAQLVASQETERHRIALELHDETAQVLAAALMALRQAEGAATADEAGAANRTTRALIQQTIRNVRELAVDLRPMALDDFGLAPALERLAATYAQRTGIAVDVDARPGEERLPPEAEITIYRTVQEVLAHIAGGEAGGRVHVAIDRAPADVHILIEHDRPDRHGATKAGWTSELASLRERLRLAGGRLDARSGATGTVVKAHLPVR</sequence>
<keyword evidence="5" id="KW-0547">Nucleotide-binding</keyword>
<gene>
    <name evidence="11" type="ORF">Gocc_0963</name>
</gene>
<keyword evidence="4" id="KW-0808">Transferase</keyword>
<dbReference type="EC" id="2.7.13.3" evidence="2"/>
<dbReference type="InterPro" id="IPR036890">
    <property type="entry name" value="HATPase_C_sf"/>
</dbReference>
<protein>
    <recommendedName>
        <fullName evidence="2">histidine kinase</fullName>
        <ecNumber evidence="2">2.7.13.3</ecNumber>
    </recommendedName>
</protein>
<keyword evidence="9" id="KW-0472">Membrane</keyword>
<keyword evidence="9" id="KW-0812">Transmembrane</keyword>
<dbReference type="PANTHER" id="PTHR24421">
    <property type="entry name" value="NITRATE/NITRITE SENSOR PROTEIN NARX-RELATED"/>
    <property type="match status" value="1"/>
</dbReference>
<evidence type="ECO:0000256" key="3">
    <source>
        <dbReference type="ARBA" id="ARBA00022553"/>
    </source>
</evidence>
<evidence type="ECO:0000256" key="4">
    <source>
        <dbReference type="ARBA" id="ARBA00022679"/>
    </source>
</evidence>
<dbReference type="GO" id="GO:0046983">
    <property type="term" value="F:protein dimerization activity"/>
    <property type="evidence" value="ECO:0007669"/>
    <property type="project" value="InterPro"/>
</dbReference>
<dbReference type="Proteomes" id="UP000254134">
    <property type="component" value="Unassembled WGS sequence"/>
</dbReference>
<evidence type="ECO:0000313" key="11">
    <source>
        <dbReference type="EMBL" id="RDI75165.1"/>
    </source>
</evidence>
<dbReference type="GO" id="GO:0016020">
    <property type="term" value="C:membrane"/>
    <property type="evidence" value="ECO:0007669"/>
    <property type="project" value="InterPro"/>
</dbReference>
<feature type="transmembrane region" description="Helical" evidence="9">
    <location>
        <begin position="38"/>
        <end position="57"/>
    </location>
</feature>
<name>A0A7M2YYD1_9ACTN</name>
<evidence type="ECO:0000256" key="5">
    <source>
        <dbReference type="ARBA" id="ARBA00022741"/>
    </source>
</evidence>
<dbReference type="InterPro" id="IPR011712">
    <property type="entry name" value="Sig_transdc_His_kin_sub3_dim/P"/>
</dbReference>
<keyword evidence="9" id="KW-1133">Transmembrane helix</keyword>
<reference evidence="12" key="2">
    <citation type="journal article" date="2019" name="MicrobiologyOpen">
        <title>High-quality draft genome sequence of Gaiella occulta isolated from a 150 meter deep mineral water borehole and comparison with the genome sequences of other deep-branching lineages of the phylum Actinobacteria.</title>
        <authorList>
            <person name="Severino R."/>
            <person name="Froufe H.J.C."/>
            <person name="Barroso C."/>
            <person name="Albuquerque L."/>
            <person name="Lobo-da-Cunha A."/>
            <person name="da Costa M.S."/>
            <person name="Egas C."/>
        </authorList>
    </citation>
    <scope>NUCLEOTIDE SEQUENCE [LARGE SCALE GENOMIC DNA]</scope>
    <source>
        <strain evidence="12">F2-233</strain>
    </source>
</reference>
<dbReference type="Pfam" id="PF07730">
    <property type="entry name" value="HisKA_3"/>
    <property type="match status" value="1"/>
</dbReference>
<dbReference type="PANTHER" id="PTHR24421:SF10">
    <property type="entry name" value="NITRATE_NITRITE SENSOR PROTEIN NARQ"/>
    <property type="match status" value="1"/>
</dbReference>
<feature type="transmembrane region" description="Helical" evidence="9">
    <location>
        <begin position="87"/>
        <end position="104"/>
    </location>
</feature>
<dbReference type="AlphaFoldDB" id="A0A7M2YYD1"/>
<keyword evidence="6 11" id="KW-0418">Kinase</keyword>
<evidence type="ECO:0000256" key="1">
    <source>
        <dbReference type="ARBA" id="ARBA00000085"/>
    </source>
</evidence>
<feature type="transmembrane region" description="Helical" evidence="9">
    <location>
        <begin position="12"/>
        <end position="32"/>
    </location>
</feature>
<evidence type="ECO:0000256" key="6">
    <source>
        <dbReference type="ARBA" id="ARBA00022777"/>
    </source>
</evidence>
<dbReference type="GO" id="GO:0005524">
    <property type="term" value="F:ATP binding"/>
    <property type="evidence" value="ECO:0007669"/>
    <property type="project" value="UniProtKB-KW"/>
</dbReference>
<evidence type="ECO:0000256" key="2">
    <source>
        <dbReference type="ARBA" id="ARBA00012438"/>
    </source>
</evidence>
<evidence type="ECO:0000256" key="8">
    <source>
        <dbReference type="ARBA" id="ARBA00023012"/>
    </source>
</evidence>
<keyword evidence="12" id="KW-1185">Reference proteome</keyword>